<dbReference type="eggNOG" id="ENOG50320R6">
    <property type="taxonomic scope" value="Bacteria"/>
</dbReference>
<sequence>MINSMSTPQQPGNDQNRPGPSNEPTTHYQKQGRAPLGPDGQRTTAYQRPPAPRPTEAPTRVHARPQVAPPAGPPRHIPPTAQPGMGQRPATGQPGMGQSQAPPGRPGPPARPDAQPPAPGGQVPTGRPVADGAAMKKRNPIAVWIGLPLITLGIYSLVWYYKINKEMAAFDRRKEISAVGPLLVIIFLSWTVIAPIISFHNTGKRIREAQRCAGLPETCNPLLCWVLGFVFGLHTFYMQSELNKIVDRYGAEPGTTVPLFA</sequence>
<evidence type="ECO:0000256" key="1">
    <source>
        <dbReference type="SAM" id="MobiDB-lite"/>
    </source>
</evidence>
<dbReference type="KEGG" id="gpo:GPOL_c47500"/>
<feature type="transmembrane region" description="Helical" evidence="2">
    <location>
        <begin position="141"/>
        <end position="161"/>
    </location>
</feature>
<dbReference type="Proteomes" id="UP000009154">
    <property type="component" value="Chromosome"/>
</dbReference>
<proteinExistence type="predicted"/>
<feature type="region of interest" description="Disordered" evidence="1">
    <location>
        <begin position="1"/>
        <end position="131"/>
    </location>
</feature>
<feature type="transmembrane region" description="Helical" evidence="2">
    <location>
        <begin position="181"/>
        <end position="199"/>
    </location>
</feature>
<dbReference type="AlphaFoldDB" id="H6N092"/>
<evidence type="ECO:0000313" key="4">
    <source>
        <dbReference type="EMBL" id="AFA75749.1"/>
    </source>
</evidence>
<dbReference type="STRING" id="1112204.GPOL_c47500"/>
<keyword evidence="2" id="KW-0812">Transmembrane</keyword>
<name>H6N092_GORPV</name>
<gene>
    <name evidence="4" type="ordered locus">GPOL_c47500</name>
</gene>
<keyword evidence="2" id="KW-1133">Transmembrane helix</keyword>
<dbReference type="InterPro" id="IPR025328">
    <property type="entry name" value="DUF4234"/>
</dbReference>
<feature type="transmembrane region" description="Helical" evidence="2">
    <location>
        <begin position="219"/>
        <end position="237"/>
    </location>
</feature>
<evidence type="ECO:0000256" key="2">
    <source>
        <dbReference type="SAM" id="Phobius"/>
    </source>
</evidence>
<dbReference type="Pfam" id="PF14018">
    <property type="entry name" value="DUF4234"/>
    <property type="match status" value="1"/>
</dbReference>
<protein>
    <recommendedName>
        <fullName evidence="3">DUF4234 domain-containing protein</fullName>
    </recommendedName>
</protein>
<keyword evidence="2" id="KW-0472">Membrane</keyword>
<dbReference type="EMBL" id="CP003119">
    <property type="protein sequence ID" value="AFA75749.1"/>
    <property type="molecule type" value="Genomic_DNA"/>
</dbReference>
<dbReference type="HOGENOM" id="CLU_1064621_0_0_11"/>
<feature type="compositionally biased region" description="Polar residues" evidence="1">
    <location>
        <begin position="1"/>
        <end position="29"/>
    </location>
</feature>
<feature type="compositionally biased region" description="Pro residues" evidence="1">
    <location>
        <begin position="67"/>
        <end position="81"/>
    </location>
</feature>
<feature type="compositionally biased region" description="Pro residues" evidence="1">
    <location>
        <begin position="103"/>
        <end position="119"/>
    </location>
</feature>
<keyword evidence="5" id="KW-1185">Reference proteome</keyword>
<reference evidence="4 5" key="1">
    <citation type="journal article" date="2012" name="Appl. Environ. Microbiol.">
        <title>Involvement of two latex-clearing proteins during rubber degradation and insights into the subsequent degradation pathway revealed by the genome sequence of Gordonia polyisoprenivorans strain VH2.</title>
        <authorList>
            <person name="Hiessl S."/>
            <person name="Schuldes J."/>
            <person name="Thurmer A."/>
            <person name="Halbsguth T."/>
            <person name="Broker D."/>
            <person name="Angelov A."/>
            <person name="Liebl W."/>
            <person name="Daniel R."/>
            <person name="Steinbuchel A."/>
        </authorList>
    </citation>
    <scope>NUCLEOTIDE SEQUENCE [LARGE SCALE GENOMIC DNA]</scope>
    <source>
        <strain evidence="5">DSM 44266 / VH2</strain>
    </source>
</reference>
<accession>H6N092</accession>
<feature type="domain" description="DUF4234" evidence="3">
    <location>
        <begin position="140"/>
        <end position="208"/>
    </location>
</feature>
<evidence type="ECO:0000259" key="3">
    <source>
        <dbReference type="Pfam" id="PF14018"/>
    </source>
</evidence>
<evidence type="ECO:0000313" key="5">
    <source>
        <dbReference type="Proteomes" id="UP000009154"/>
    </source>
</evidence>
<organism evidence="4 5">
    <name type="scientific">Gordonia polyisoprenivorans (strain DSM 44266 / VH2)</name>
    <dbReference type="NCBI Taxonomy" id="1112204"/>
    <lineage>
        <taxon>Bacteria</taxon>
        <taxon>Bacillati</taxon>
        <taxon>Actinomycetota</taxon>
        <taxon>Actinomycetes</taxon>
        <taxon>Mycobacteriales</taxon>
        <taxon>Gordoniaceae</taxon>
        <taxon>Gordonia</taxon>
    </lineage>
</organism>